<evidence type="ECO:0000256" key="6">
    <source>
        <dbReference type="SAM" id="Phobius"/>
    </source>
</evidence>
<sequence>MHILPTPIRLLLALGTLLLALYPLFGSALTGEQHDFYLQKLTSIMILAIVALSLDLLVGISGMVSLAQAAFFGIAGYTLVLVAPEYEAISVWVALPLCLGISALAALVMGLLIIRTSGIFFIMATIAFSQMLFYLFHDASFAGGSDGAYLLMKPDVSIAGVQLLDLDNRQTLFYVALASLVGVFLLLHTFLRAPFGQVLLGIRENESRVRAMGYNPLFYKLAAFVIAGTLAGYAGMLSATQYGFVSPSQVGWELSAHVLVMVILGGMGTLFGAILGAFAFEGLHTGFAALTPHWELLMGLVVIGMVLLLPRGIAGLLLQLCERKRKNNKAKAAAAVVGAVKAVKEETL</sequence>
<comment type="subcellular location">
    <subcellularLocation>
        <location evidence="1">Cell inner membrane</location>
        <topology evidence="1">Multi-pass membrane protein</topology>
    </subcellularLocation>
</comment>
<organism evidence="7 8">
    <name type="scientific">Geopseudomonas aromaticivorans</name>
    <dbReference type="NCBI Taxonomy" id="2849492"/>
    <lineage>
        <taxon>Bacteria</taxon>
        <taxon>Pseudomonadati</taxon>
        <taxon>Pseudomonadota</taxon>
        <taxon>Gammaproteobacteria</taxon>
        <taxon>Pseudomonadales</taxon>
        <taxon>Pseudomonadaceae</taxon>
        <taxon>Geopseudomonas</taxon>
    </lineage>
</organism>
<comment type="caution">
    <text evidence="7">The sequence shown here is derived from an EMBL/GenBank/DDBJ whole genome shotgun (WGS) entry which is preliminary data.</text>
</comment>
<gene>
    <name evidence="7" type="ORF">KRX52_13120</name>
</gene>
<evidence type="ECO:0000256" key="2">
    <source>
        <dbReference type="ARBA" id="ARBA00022475"/>
    </source>
</evidence>
<dbReference type="CDD" id="cd06581">
    <property type="entry name" value="TM_PBP1_LivM_like"/>
    <property type="match status" value="1"/>
</dbReference>
<dbReference type="InterPro" id="IPR043428">
    <property type="entry name" value="LivM-like"/>
</dbReference>
<dbReference type="PANTHER" id="PTHR30482">
    <property type="entry name" value="HIGH-AFFINITY BRANCHED-CHAIN AMINO ACID TRANSPORT SYSTEM PERMEASE"/>
    <property type="match status" value="1"/>
</dbReference>
<evidence type="ECO:0000256" key="5">
    <source>
        <dbReference type="ARBA" id="ARBA00023136"/>
    </source>
</evidence>
<dbReference type="PANTHER" id="PTHR30482:SF17">
    <property type="entry name" value="ABC TRANSPORTER ATP-BINDING PROTEIN"/>
    <property type="match status" value="1"/>
</dbReference>
<evidence type="ECO:0000313" key="7">
    <source>
        <dbReference type="EMBL" id="MBV2133721.1"/>
    </source>
</evidence>
<feature type="transmembrane region" description="Helical" evidence="6">
    <location>
        <begin position="171"/>
        <end position="191"/>
    </location>
</feature>
<dbReference type="InterPro" id="IPR001851">
    <property type="entry name" value="ABC_transp_permease"/>
</dbReference>
<evidence type="ECO:0000256" key="4">
    <source>
        <dbReference type="ARBA" id="ARBA00022989"/>
    </source>
</evidence>
<protein>
    <submittedName>
        <fullName evidence="7">Branched-chain amino acid ABC transporter permease</fullName>
    </submittedName>
</protein>
<keyword evidence="4 6" id="KW-1133">Transmembrane helix</keyword>
<name>A0ABS6MZE7_9GAMM</name>
<feature type="transmembrane region" description="Helical" evidence="6">
    <location>
        <begin position="119"/>
        <end position="136"/>
    </location>
</feature>
<keyword evidence="5 6" id="KW-0472">Membrane</keyword>
<evidence type="ECO:0000256" key="1">
    <source>
        <dbReference type="ARBA" id="ARBA00004429"/>
    </source>
</evidence>
<proteinExistence type="predicted"/>
<dbReference type="EMBL" id="JAHRGL010000034">
    <property type="protein sequence ID" value="MBV2133721.1"/>
    <property type="molecule type" value="Genomic_DNA"/>
</dbReference>
<feature type="transmembrane region" description="Helical" evidence="6">
    <location>
        <begin position="36"/>
        <end position="57"/>
    </location>
</feature>
<reference evidence="7 8" key="1">
    <citation type="submission" date="2021-06" db="EMBL/GenBank/DDBJ databases">
        <title>Differences between aerobic and microaerobic xylene degrading microbial communities.</title>
        <authorList>
            <person name="Banerjee S."/>
            <person name="Tancsics A."/>
        </authorList>
    </citation>
    <scope>NUCLEOTIDE SEQUENCE [LARGE SCALE GENOMIC DNA]</scope>
    <source>
        <strain evidence="7 8">MAP12</strain>
    </source>
</reference>
<feature type="transmembrane region" description="Helical" evidence="6">
    <location>
        <begin position="258"/>
        <end position="280"/>
    </location>
</feature>
<feature type="transmembrane region" description="Helical" evidence="6">
    <location>
        <begin position="64"/>
        <end position="83"/>
    </location>
</feature>
<dbReference type="Pfam" id="PF02653">
    <property type="entry name" value="BPD_transp_2"/>
    <property type="match status" value="1"/>
</dbReference>
<feature type="transmembrane region" description="Helical" evidence="6">
    <location>
        <begin position="300"/>
        <end position="321"/>
    </location>
</feature>
<accession>A0ABS6MZE7</accession>
<keyword evidence="8" id="KW-1185">Reference proteome</keyword>
<keyword evidence="2" id="KW-1003">Cell membrane</keyword>
<dbReference type="RefSeq" id="WP_217682174.1">
    <property type="nucleotide sequence ID" value="NZ_JAHRGL010000034.1"/>
</dbReference>
<evidence type="ECO:0000313" key="8">
    <source>
        <dbReference type="Proteomes" id="UP000813068"/>
    </source>
</evidence>
<evidence type="ECO:0000256" key="3">
    <source>
        <dbReference type="ARBA" id="ARBA00022692"/>
    </source>
</evidence>
<dbReference type="Proteomes" id="UP000813068">
    <property type="component" value="Unassembled WGS sequence"/>
</dbReference>
<keyword evidence="3 6" id="KW-0812">Transmembrane</keyword>
<feature type="transmembrane region" description="Helical" evidence="6">
    <location>
        <begin position="89"/>
        <end position="112"/>
    </location>
</feature>
<feature type="transmembrane region" description="Helical" evidence="6">
    <location>
        <begin position="217"/>
        <end position="237"/>
    </location>
</feature>